<dbReference type="GeneID" id="55613863"/>
<dbReference type="Proteomes" id="UP000290536">
    <property type="component" value="Segment"/>
</dbReference>
<organism evidence="2 3">
    <name type="scientific">Gordonia phage Rickmore</name>
    <dbReference type="NCBI Taxonomy" id="2507854"/>
    <lineage>
        <taxon>Viruses</taxon>
        <taxon>Duplodnaviria</taxon>
        <taxon>Heunggongvirae</taxon>
        <taxon>Uroviricota</taxon>
        <taxon>Caudoviricetes</taxon>
        <taxon>Deejayvirinae</taxon>
        <taxon>Kenoshavirus</taxon>
        <taxon>Kenoshavirus rickmore</taxon>
    </lineage>
</organism>
<evidence type="ECO:0000313" key="2">
    <source>
        <dbReference type="EMBL" id="QAU06309.1"/>
    </source>
</evidence>
<proteinExistence type="predicted"/>
<protein>
    <recommendedName>
        <fullName evidence="1">DUF7352 domain-containing protein</fullName>
    </recommendedName>
</protein>
<gene>
    <name evidence="2" type="primary">75</name>
    <name evidence="2" type="ORF">SEA_RICKMORE_75</name>
</gene>
<dbReference type="EMBL" id="MK376953">
    <property type="protein sequence ID" value="QAU06309.1"/>
    <property type="molecule type" value="Genomic_DNA"/>
</dbReference>
<dbReference type="RefSeq" id="YP_009843572.1">
    <property type="nucleotide sequence ID" value="NC_048749.1"/>
</dbReference>
<reference evidence="2 3" key="1">
    <citation type="submission" date="2019-01" db="EMBL/GenBank/DDBJ databases">
        <authorList>
            <person name="Mendiola A."/>
            <person name="Dhungana S."/>
            <person name="Koga A.P."/>
            <person name="Garlena R.A."/>
            <person name="Russell D.A."/>
            <person name="Pope W.H."/>
            <person name="Jacobs-Sera D."/>
            <person name="Hatfull G.F."/>
        </authorList>
    </citation>
    <scope>NUCLEOTIDE SEQUENCE [LARGE SCALE GENOMIC DNA]</scope>
</reference>
<name>A0A410TB61_9CAUD</name>
<evidence type="ECO:0000313" key="3">
    <source>
        <dbReference type="Proteomes" id="UP000290536"/>
    </source>
</evidence>
<keyword evidence="3" id="KW-1185">Reference proteome</keyword>
<accession>A0A410TB61</accession>
<evidence type="ECO:0000259" key="1">
    <source>
        <dbReference type="Pfam" id="PF24043"/>
    </source>
</evidence>
<feature type="domain" description="DUF7352" evidence="1">
    <location>
        <begin position="9"/>
        <end position="93"/>
    </location>
</feature>
<dbReference type="InterPro" id="IPR055776">
    <property type="entry name" value="DUF7352"/>
</dbReference>
<dbReference type="KEGG" id="vg:55613863"/>
<dbReference type="Pfam" id="PF24043">
    <property type="entry name" value="DUF7352"/>
    <property type="match status" value="1"/>
</dbReference>
<sequence>MALKDVPKRLIQRHIFNIGDVSTEVPMGWGKIISVTKTPANQSQLLIHYEVDPENAWPRRVYILREGSFILTELEHVGSVTMDNGVSHHLYLQERF</sequence>